<dbReference type="InterPro" id="IPR036291">
    <property type="entry name" value="NAD(P)-bd_dom_sf"/>
</dbReference>
<dbReference type="InterPro" id="IPR013149">
    <property type="entry name" value="ADH-like_C"/>
</dbReference>
<evidence type="ECO:0000313" key="3">
    <source>
        <dbReference type="EMBL" id="KAG0264537.1"/>
    </source>
</evidence>
<dbReference type="InterPro" id="IPR045010">
    <property type="entry name" value="MDR_fam"/>
</dbReference>
<gene>
    <name evidence="3" type="ORF">DFQ27_001164</name>
</gene>
<dbReference type="Gene3D" id="3.40.50.720">
    <property type="entry name" value="NAD(P)-binding Rossmann-like Domain"/>
    <property type="match status" value="1"/>
</dbReference>
<name>A0A9P6QFR9_9FUNG</name>
<sequence>MVLNKSVIMLKRPEEYPIPGEHFGLQESEFKPVLKNGDIATRNLALSLDPYMRPRMDAEKSYIDCFKIGEPLIAGGVAEVIESQNPRFPVGTIIEGYVGWELYTHLTEANIQDHRILHGARESSIPLSSYLGVLGMPGMTAYSSLIEVGAPKAGETIFISAAAGAVGQLVGQMAKRLGLRVVGSVGSDEKVEFLLKDLHFDAAFNYKRGNILENLRKAAPEGIDIYYENVGGEQLEAVLEQMNDHGRIVACGMISQYNTKNAYGVRNLLQVVIKRIRFEGFLVEELYAKYGEQFDKEVGSWFANKEIKYVEDVAHGIENAMDAFVGMLKGKNFGKQVVKIADL</sequence>
<dbReference type="InterPro" id="IPR020843">
    <property type="entry name" value="ER"/>
</dbReference>
<organism evidence="3 4">
    <name type="scientific">Actinomortierella ambigua</name>
    <dbReference type="NCBI Taxonomy" id="1343610"/>
    <lineage>
        <taxon>Eukaryota</taxon>
        <taxon>Fungi</taxon>
        <taxon>Fungi incertae sedis</taxon>
        <taxon>Mucoromycota</taxon>
        <taxon>Mortierellomycotina</taxon>
        <taxon>Mortierellomycetes</taxon>
        <taxon>Mortierellales</taxon>
        <taxon>Mortierellaceae</taxon>
        <taxon>Actinomortierella</taxon>
    </lineage>
</organism>
<dbReference type="SUPFAM" id="SSF51735">
    <property type="entry name" value="NAD(P)-binding Rossmann-fold domains"/>
    <property type="match status" value="1"/>
</dbReference>
<comment type="caution">
    <text evidence="3">The sequence shown here is derived from an EMBL/GenBank/DDBJ whole genome shotgun (WGS) entry which is preliminary data.</text>
</comment>
<keyword evidence="1" id="KW-0560">Oxidoreductase</keyword>
<proteinExistence type="predicted"/>
<dbReference type="InterPro" id="IPR011032">
    <property type="entry name" value="GroES-like_sf"/>
</dbReference>
<dbReference type="Pfam" id="PF00107">
    <property type="entry name" value="ADH_zinc_N"/>
    <property type="match status" value="1"/>
</dbReference>
<dbReference type="PANTHER" id="PTHR43205:SF7">
    <property type="entry name" value="PROSTAGLANDIN REDUCTASE 1"/>
    <property type="match status" value="1"/>
</dbReference>
<evidence type="ECO:0000256" key="1">
    <source>
        <dbReference type="ARBA" id="ARBA00023002"/>
    </source>
</evidence>
<dbReference type="OrthoDB" id="809632at2759"/>
<reference evidence="3" key="1">
    <citation type="journal article" date="2020" name="Fungal Divers.">
        <title>Resolving the Mortierellaceae phylogeny through synthesis of multi-gene phylogenetics and phylogenomics.</title>
        <authorList>
            <person name="Vandepol N."/>
            <person name="Liber J."/>
            <person name="Desiro A."/>
            <person name="Na H."/>
            <person name="Kennedy M."/>
            <person name="Barry K."/>
            <person name="Grigoriev I.V."/>
            <person name="Miller A.N."/>
            <person name="O'Donnell K."/>
            <person name="Stajich J.E."/>
            <person name="Bonito G."/>
        </authorList>
    </citation>
    <scope>NUCLEOTIDE SEQUENCE</scope>
    <source>
        <strain evidence="3">BC1065</strain>
    </source>
</reference>
<dbReference type="Pfam" id="PF16884">
    <property type="entry name" value="ADH_N_2"/>
    <property type="match status" value="1"/>
</dbReference>
<dbReference type="GO" id="GO:0016628">
    <property type="term" value="F:oxidoreductase activity, acting on the CH-CH group of donors, NAD or NADP as acceptor"/>
    <property type="evidence" value="ECO:0007669"/>
    <property type="project" value="InterPro"/>
</dbReference>
<evidence type="ECO:0000259" key="2">
    <source>
        <dbReference type="SMART" id="SM00829"/>
    </source>
</evidence>
<feature type="domain" description="Enoyl reductase (ER)" evidence="2">
    <location>
        <begin position="40"/>
        <end position="338"/>
    </location>
</feature>
<dbReference type="Proteomes" id="UP000807716">
    <property type="component" value="Unassembled WGS sequence"/>
</dbReference>
<dbReference type="AlphaFoldDB" id="A0A9P6QFR9"/>
<dbReference type="EMBL" id="JAAAJB010000137">
    <property type="protein sequence ID" value="KAG0264537.1"/>
    <property type="molecule type" value="Genomic_DNA"/>
</dbReference>
<dbReference type="PANTHER" id="PTHR43205">
    <property type="entry name" value="PROSTAGLANDIN REDUCTASE"/>
    <property type="match status" value="1"/>
</dbReference>
<evidence type="ECO:0000313" key="4">
    <source>
        <dbReference type="Proteomes" id="UP000807716"/>
    </source>
</evidence>
<dbReference type="SUPFAM" id="SSF50129">
    <property type="entry name" value="GroES-like"/>
    <property type="match status" value="2"/>
</dbReference>
<dbReference type="Gene3D" id="3.90.180.10">
    <property type="entry name" value="Medium-chain alcohol dehydrogenases, catalytic domain"/>
    <property type="match status" value="1"/>
</dbReference>
<dbReference type="CDD" id="cd05288">
    <property type="entry name" value="PGDH"/>
    <property type="match status" value="1"/>
</dbReference>
<dbReference type="FunFam" id="3.40.50.720:FF:000121">
    <property type="entry name" value="Prostaglandin reductase 2"/>
    <property type="match status" value="1"/>
</dbReference>
<dbReference type="SMART" id="SM00829">
    <property type="entry name" value="PKS_ER"/>
    <property type="match status" value="1"/>
</dbReference>
<protein>
    <recommendedName>
        <fullName evidence="2">Enoyl reductase (ER) domain-containing protein</fullName>
    </recommendedName>
</protein>
<keyword evidence="4" id="KW-1185">Reference proteome</keyword>
<accession>A0A9P6QFR9</accession>
<dbReference type="InterPro" id="IPR041694">
    <property type="entry name" value="ADH_N_2"/>
</dbReference>